<dbReference type="Proteomes" id="UP000582213">
    <property type="component" value="Unassembled WGS sequence"/>
</dbReference>
<keyword evidence="1" id="KW-0472">Membrane</keyword>
<proteinExistence type="predicted"/>
<feature type="transmembrane region" description="Helical" evidence="1">
    <location>
        <begin position="159"/>
        <end position="178"/>
    </location>
</feature>
<evidence type="ECO:0000313" key="3">
    <source>
        <dbReference type="EMBL" id="QGR16338.1"/>
    </source>
</evidence>
<reference evidence="2 5" key="2">
    <citation type="submission" date="2020-08" db="EMBL/GenBank/DDBJ databases">
        <title>Genomic Encyclopedia of Type Strains, Phase IV (KMG-IV): sequencing the most valuable type-strain genomes for metagenomic binning, comparative biology and taxonomic classification.</title>
        <authorList>
            <person name="Goeker M."/>
        </authorList>
    </citation>
    <scope>NUCLEOTIDE SEQUENCE [LARGE SCALE GENOMIC DNA]</scope>
    <source>
        <strain evidence="2 5">DSM 12421</strain>
    </source>
</reference>
<protein>
    <submittedName>
        <fullName evidence="2">Energy-converting hydrogenase Eha subunit E</fullName>
    </submittedName>
</protein>
<dbReference type="EMBL" id="JACHFY010000015">
    <property type="protein sequence ID" value="MBB5254411.1"/>
    <property type="molecule type" value="Genomic_DNA"/>
</dbReference>
<dbReference type="EMBL" id="CP045484">
    <property type="protein sequence ID" value="QGR16338.1"/>
    <property type="molecule type" value="Genomic_DNA"/>
</dbReference>
<evidence type="ECO:0000313" key="5">
    <source>
        <dbReference type="Proteomes" id="UP000582213"/>
    </source>
</evidence>
<keyword evidence="4" id="KW-1185">Reference proteome</keyword>
<dbReference type="AlphaFoldDB" id="A0A650CF11"/>
<evidence type="ECO:0000313" key="4">
    <source>
        <dbReference type="Proteomes" id="UP000427373"/>
    </source>
</evidence>
<accession>A0A650CF11</accession>
<dbReference type="KEGG" id="soh:D1869_03320"/>
<sequence length="210" mass="23801">MYIDAFILALISFIIGVIPLFLVKRNFLILMIAAAAYFSAIFSKTIIQLFFLNFFQTPQLLTYLVYGLLTAITEPGFAYLFVRYTNKHPQTYGVSLAFWENGVLVGLIPMLESVFLPNENLPMLMLIAVKIMDRSSSLLVHYSWGVCAYLSYWKKDIKYLLSVAPLGFVDSLTAYVHLTHGNLFTASLPTLILGIVGFLVTRHYLRKSAY</sequence>
<evidence type="ECO:0000313" key="2">
    <source>
        <dbReference type="EMBL" id="MBB5254411.1"/>
    </source>
</evidence>
<keyword evidence="1" id="KW-0812">Transmembrane</keyword>
<feature type="transmembrane region" description="Helical" evidence="1">
    <location>
        <begin position="63"/>
        <end position="82"/>
    </location>
</feature>
<reference evidence="3 4" key="1">
    <citation type="submission" date="2019-10" db="EMBL/GenBank/DDBJ databases">
        <title>Genome Sequences from Six Type Strain Members of the Archaeal Family Sulfolobaceae: Acidianus ambivalens, Acidianus infernus, Metallosphaera prunae, Stygiolobus azoricus, Sulfolobus metallicus, and Sulfurisphaera ohwakuensis.</title>
        <authorList>
            <person name="Counts J.A."/>
            <person name="Kelly R.M."/>
        </authorList>
    </citation>
    <scope>NUCLEOTIDE SEQUENCE [LARGE SCALE GENOMIC DNA]</scope>
    <source>
        <strain evidence="3 4">TA-1</strain>
    </source>
</reference>
<name>A0A650CF11_SULOH</name>
<dbReference type="OrthoDB" id="39725at2157"/>
<feature type="transmembrane region" description="Helical" evidence="1">
    <location>
        <begin position="184"/>
        <end position="205"/>
    </location>
</feature>
<dbReference type="Proteomes" id="UP000427373">
    <property type="component" value="Chromosome"/>
</dbReference>
<dbReference type="RefSeq" id="WP_156013896.1">
    <property type="nucleotide sequence ID" value="NZ_CP045484.1"/>
</dbReference>
<feature type="transmembrane region" description="Helical" evidence="1">
    <location>
        <begin position="6"/>
        <end position="23"/>
    </location>
</feature>
<feature type="transmembrane region" description="Helical" evidence="1">
    <location>
        <begin position="135"/>
        <end position="152"/>
    </location>
</feature>
<gene>
    <name evidence="3" type="ORF">D1869_03320</name>
    <name evidence="2" type="ORF">HNQ62_002185</name>
</gene>
<dbReference type="GeneID" id="42800244"/>
<keyword evidence="1" id="KW-1133">Transmembrane helix</keyword>
<evidence type="ECO:0000256" key="1">
    <source>
        <dbReference type="SAM" id="Phobius"/>
    </source>
</evidence>
<organism evidence="3 4">
    <name type="scientific">Sulfurisphaera ohwakuensis</name>
    <dbReference type="NCBI Taxonomy" id="69656"/>
    <lineage>
        <taxon>Archaea</taxon>
        <taxon>Thermoproteota</taxon>
        <taxon>Thermoprotei</taxon>
        <taxon>Sulfolobales</taxon>
        <taxon>Sulfolobaceae</taxon>
        <taxon>Sulfurisphaera</taxon>
    </lineage>
</organism>
<feature type="transmembrane region" description="Helical" evidence="1">
    <location>
        <begin position="28"/>
        <end position="51"/>
    </location>
</feature>
<feature type="transmembrane region" description="Helical" evidence="1">
    <location>
        <begin position="94"/>
        <end position="115"/>
    </location>
</feature>